<feature type="transmembrane region" description="Helical" evidence="6">
    <location>
        <begin position="269"/>
        <end position="289"/>
    </location>
</feature>
<evidence type="ECO:0008006" key="9">
    <source>
        <dbReference type="Google" id="ProtNLM"/>
    </source>
</evidence>
<dbReference type="InterPro" id="IPR004776">
    <property type="entry name" value="Mem_transp_PIN-like"/>
</dbReference>
<name>A0A0C3P1C9_PHLG1</name>
<dbReference type="HOGENOM" id="CLU_032414_0_0_1"/>
<feature type="transmembrane region" description="Helical" evidence="6">
    <location>
        <begin position="12"/>
        <end position="34"/>
    </location>
</feature>
<feature type="transmembrane region" description="Helical" evidence="6">
    <location>
        <begin position="77"/>
        <end position="98"/>
    </location>
</feature>
<evidence type="ECO:0000256" key="1">
    <source>
        <dbReference type="ARBA" id="ARBA00004141"/>
    </source>
</evidence>
<dbReference type="GO" id="GO:0016020">
    <property type="term" value="C:membrane"/>
    <property type="evidence" value="ECO:0007669"/>
    <property type="project" value="UniProtKB-SubCell"/>
</dbReference>
<reference evidence="7 8" key="1">
    <citation type="journal article" date="2014" name="PLoS Genet.">
        <title>Analysis of the Phlebiopsis gigantea genome, transcriptome and secretome provides insight into its pioneer colonization strategies of wood.</title>
        <authorList>
            <person name="Hori C."/>
            <person name="Ishida T."/>
            <person name="Igarashi K."/>
            <person name="Samejima M."/>
            <person name="Suzuki H."/>
            <person name="Master E."/>
            <person name="Ferreira P."/>
            <person name="Ruiz-Duenas F.J."/>
            <person name="Held B."/>
            <person name="Canessa P."/>
            <person name="Larrondo L.F."/>
            <person name="Schmoll M."/>
            <person name="Druzhinina I.S."/>
            <person name="Kubicek C.P."/>
            <person name="Gaskell J.A."/>
            <person name="Kersten P."/>
            <person name="St John F."/>
            <person name="Glasner J."/>
            <person name="Sabat G."/>
            <person name="Splinter BonDurant S."/>
            <person name="Syed K."/>
            <person name="Yadav J."/>
            <person name="Mgbeahuruike A.C."/>
            <person name="Kovalchuk A."/>
            <person name="Asiegbu F.O."/>
            <person name="Lackner G."/>
            <person name="Hoffmeister D."/>
            <person name="Rencoret J."/>
            <person name="Gutierrez A."/>
            <person name="Sun H."/>
            <person name="Lindquist E."/>
            <person name="Barry K."/>
            <person name="Riley R."/>
            <person name="Grigoriev I.V."/>
            <person name="Henrissat B."/>
            <person name="Kues U."/>
            <person name="Berka R.M."/>
            <person name="Martinez A.T."/>
            <person name="Covert S.F."/>
            <person name="Blanchette R.A."/>
            <person name="Cullen D."/>
        </authorList>
    </citation>
    <scope>NUCLEOTIDE SEQUENCE [LARGE SCALE GENOMIC DNA]</scope>
    <source>
        <strain evidence="7 8">11061_1 CR5-6</strain>
    </source>
</reference>
<organism evidence="7 8">
    <name type="scientific">Phlebiopsis gigantea (strain 11061_1 CR5-6)</name>
    <name type="common">White-rot fungus</name>
    <name type="synonym">Peniophora gigantea</name>
    <dbReference type="NCBI Taxonomy" id="745531"/>
    <lineage>
        <taxon>Eukaryota</taxon>
        <taxon>Fungi</taxon>
        <taxon>Dikarya</taxon>
        <taxon>Basidiomycota</taxon>
        <taxon>Agaricomycotina</taxon>
        <taxon>Agaricomycetes</taxon>
        <taxon>Polyporales</taxon>
        <taxon>Phanerochaetaceae</taxon>
        <taxon>Phlebiopsis</taxon>
    </lineage>
</organism>
<feature type="transmembrane region" description="Helical" evidence="6">
    <location>
        <begin position="309"/>
        <end position="329"/>
    </location>
</feature>
<dbReference type="EMBL" id="KN840445">
    <property type="protein sequence ID" value="KIP11629.1"/>
    <property type="molecule type" value="Genomic_DNA"/>
</dbReference>
<comment type="subcellular location">
    <subcellularLocation>
        <location evidence="1">Membrane</location>
        <topology evidence="1">Multi-pass membrane protein</topology>
    </subcellularLocation>
</comment>
<dbReference type="GO" id="GO:0055085">
    <property type="term" value="P:transmembrane transport"/>
    <property type="evidence" value="ECO:0007669"/>
    <property type="project" value="InterPro"/>
</dbReference>
<evidence type="ECO:0000313" key="7">
    <source>
        <dbReference type="EMBL" id="KIP11629.1"/>
    </source>
</evidence>
<dbReference type="GO" id="GO:0005783">
    <property type="term" value="C:endoplasmic reticulum"/>
    <property type="evidence" value="ECO:0007669"/>
    <property type="project" value="TreeGrafter"/>
</dbReference>
<feature type="transmembrane region" description="Helical" evidence="6">
    <location>
        <begin position="46"/>
        <end position="65"/>
    </location>
</feature>
<dbReference type="PANTHER" id="PTHR31794:SF4">
    <property type="entry name" value="AUXIN EFFLUX TRANSPORTER FAMILY PROTEIN (EUROFUNG)"/>
    <property type="match status" value="1"/>
</dbReference>
<feature type="transmembrane region" description="Helical" evidence="6">
    <location>
        <begin position="372"/>
        <end position="392"/>
    </location>
</feature>
<evidence type="ECO:0000256" key="3">
    <source>
        <dbReference type="ARBA" id="ARBA00022989"/>
    </source>
</evidence>
<feature type="region of interest" description="Disordered" evidence="5">
    <location>
        <begin position="180"/>
        <end position="206"/>
    </location>
</feature>
<accession>A0A0C3P1C9</accession>
<evidence type="ECO:0000256" key="6">
    <source>
        <dbReference type="SAM" id="Phobius"/>
    </source>
</evidence>
<evidence type="ECO:0000313" key="8">
    <source>
        <dbReference type="Proteomes" id="UP000053257"/>
    </source>
</evidence>
<feature type="transmembrane region" description="Helical" evidence="6">
    <location>
        <begin position="404"/>
        <end position="428"/>
    </location>
</feature>
<dbReference type="OrthoDB" id="191139at2759"/>
<keyword evidence="2 6" id="KW-0812">Transmembrane</keyword>
<evidence type="ECO:0000256" key="4">
    <source>
        <dbReference type="ARBA" id="ARBA00023136"/>
    </source>
</evidence>
<keyword evidence="4 6" id="KW-0472">Membrane</keyword>
<dbReference type="Proteomes" id="UP000053257">
    <property type="component" value="Unassembled WGS sequence"/>
</dbReference>
<proteinExistence type="predicted"/>
<feature type="transmembrane region" description="Helical" evidence="6">
    <location>
        <begin position="341"/>
        <end position="360"/>
    </location>
</feature>
<evidence type="ECO:0000256" key="2">
    <source>
        <dbReference type="ARBA" id="ARBA00022692"/>
    </source>
</evidence>
<dbReference type="Pfam" id="PF03547">
    <property type="entry name" value="Mem_trans"/>
    <property type="match status" value="1"/>
</dbReference>
<dbReference type="PANTHER" id="PTHR31794">
    <property type="entry name" value="AUXIN EFFLUX TRANSPORTER FAMILY PROTEIN (EUROFUNG)"/>
    <property type="match status" value="1"/>
</dbReference>
<evidence type="ECO:0000256" key="5">
    <source>
        <dbReference type="SAM" id="MobiDB-lite"/>
    </source>
</evidence>
<dbReference type="STRING" id="745531.A0A0C3P1C9"/>
<keyword evidence="8" id="KW-1185">Reference proteome</keyword>
<gene>
    <name evidence="7" type="ORF">PHLGIDRAFT_458192</name>
</gene>
<dbReference type="AlphaFoldDB" id="A0A0C3P1C9"/>
<protein>
    <recommendedName>
        <fullName evidence="9">Auxin efflux carrier</fullName>
    </recommendedName>
</protein>
<keyword evidence="3 6" id="KW-1133">Transmembrane helix</keyword>
<sequence>MSDDSGSSFSATFLGALEGAASVLLTLLVGYLVARKGLVDSSTVHKVSNLCSTFFLPCLIVVQMGPELTAGQLRRLWIIPVWGFVSTLIAHVLGFVGYKLFKTRAWVIVAAGRPNTSALPLLLLQSLATTGVLDQFANDGESTDKLLSRAQSLILLNVVVQQTITFQIAPWLLMRDRKADSDGEDEDVENGPARLQPETPGKHNANINPIVQDRECVGLLEDQDGRDYGTGGSADYTKAMQPIADEPDIHWPQAISFLKKPLRKLGGGMSPPLIGAIVALIVGLTPPLNNLFYNEDSALYNSITSSAKNLGGLFVSLQMFVVGAQLALVKSAHAGLIPMTYCMLVRFLVMPGLSLLFVFLTAGRGWYTNDRLVWFLLVLIPAGPSAMLLANIAELVQVDQGSIAAYLTISYFFSPLIAFVCTLGLLVVNAASKRIS</sequence>